<dbReference type="InterPro" id="IPR050416">
    <property type="entry name" value="FAD-linked_Oxidoreductase"/>
</dbReference>
<evidence type="ECO:0000313" key="5">
    <source>
        <dbReference type="EMBL" id="KAL2826687.1"/>
    </source>
</evidence>
<gene>
    <name evidence="5" type="ORF">BDW59DRAFT_160879</name>
</gene>
<organism evidence="5 6">
    <name type="scientific">Aspergillus cavernicola</name>
    <dbReference type="NCBI Taxonomy" id="176166"/>
    <lineage>
        <taxon>Eukaryota</taxon>
        <taxon>Fungi</taxon>
        <taxon>Dikarya</taxon>
        <taxon>Ascomycota</taxon>
        <taxon>Pezizomycotina</taxon>
        <taxon>Eurotiomycetes</taxon>
        <taxon>Eurotiomycetidae</taxon>
        <taxon>Eurotiales</taxon>
        <taxon>Aspergillaceae</taxon>
        <taxon>Aspergillus</taxon>
        <taxon>Aspergillus subgen. Nidulantes</taxon>
    </lineage>
</organism>
<evidence type="ECO:0000256" key="1">
    <source>
        <dbReference type="ARBA" id="ARBA00022630"/>
    </source>
</evidence>
<keyword evidence="1" id="KW-0285">Flavoprotein</keyword>
<dbReference type="Proteomes" id="UP001610335">
    <property type="component" value="Unassembled WGS sequence"/>
</dbReference>
<dbReference type="Pfam" id="PF08031">
    <property type="entry name" value="BBE"/>
    <property type="match status" value="1"/>
</dbReference>
<dbReference type="PANTHER" id="PTHR42973:SF13">
    <property type="entry name" value="FAD-BINDING PCMH-TYPE DOMAIN-CONTAINING PROTEIN"/>
    <property type="match status" value="1"/>
</dbReference>
<dbReference type="InterPro" id="IPR012951">
    <property type="entry name" value="BBE"/>
</dbReference>
<feature type="domain" description="Berberine/berberine-like" evidence="4">
    <location>
        <begin position="143"/>
        <end position="181"/>
    </location>
</feature>
<dbReference type="InterPro" id="IPR016169">
    <property type="entry name" value="FAD-bd_PCMH_sub2"/>
</dbReference>
<accession>A0ABR4IG22</accession>
<comment type="caution">
    <text evidence="5">The sequence shown here is derived from an EMBL/GenBank/DDBJ whole genome shotgun (WGS) entry which is preliminary data.</text>
</comment>
<keyword evidence="6" id="KW-1185">Reference proteome</keyword>
<evidence type="ECO:0000259" key="4">
    <source>
        <dbReference type="Pfam" id="PF08031"/>
    </source>
</evidence>
<keyword evidence="3" id="KW-0560">Oxidoreductase</keyword>
<dbReference type="PANTHER" id="PTHR42973">
    <property type="entry name" value="BINDING OXIDOREDUCTASE, PUTATIVE (AFU_ORTHOLOGUE AFUA_1G17690)-RELATED"/>
    <property type="match status" value="1"/>
</dbReference>
<evidence type="ECO:0000256" key="2">
    <source>
        <dbReference type="ARBA" id="ARBA00022827"/>
    </source>
</evidence>
<dbReference type="EMBL" id="JBFXLS010000029">
    <property type="protein sequence ID" value="KAL2826687.1"/>
    <property type="molecule type" value="Genomic_DNA"/>
</dbReference>
<proteinExistence type="predicted"/>
<evidence type="ECO:0000256" key="3">
    <source>
        <dbReference type="ARBA" id="ARBA00023002"/>
    </source>
</evidence>
<sequence>MEGDIVVGLADKLGVILLTEANLGAELEVYNSASDAFALSGTQRYELPVENPPVFEAIDRIPTASWRTSIGTMSDQRNAIAQMKQRGGNALGIDREGLRFIFLVSTAWSDAVDDDAVNGMTDNTVRRVEEAAQAAGVANRYLYINYASAEQGDRVFAGYGEENVERLKAIQRAVDPRGIFTSKGLWRGFIKLM</sequence>
<protein>
    <recommendedName>
        <fullName evidence="4">Berberine/berberine-like domain-containing protein</fullName>
    </recommendedName>
</protein>
<reference evidence="5 6" key="1">
    <citation type="submission" date="2024-07" db="EMBL/GenBank/DDBJ databases">
        <title>Section-level genome sequencing and comparative genomics of Aspergillus sections Usti and Cavernicolus.</title>
        <authorList>
            <consortium name="Lawrence Berkeley National Laboratory"/>
            <person name="Nybo J.L."/>
            <person name="Vesth T.C."/>
            <person name="Theobald S."/>
            <person name="Frisvad J.C."/>
            <person name="Larsen T.O."/>
            <person name="Kjaerboelling I."/>
            <person name="Rothschild-Mancinelli K."/>
            <person name="Lyhne E.K."/>
            <person name="Kogle M.E."/>
            <person name="Barry K."/>
            <person name="Clum A."/>
            <person name="Na H."/>
            <person name="Ledsgaard L."/>
            <person name="Lin J."/>
            <person name="Lipzen A."/>
            <person name="Kuo A."/>
            <person name="Riley R."/>
            <person name="Mondo S."/>
            <person name="LaButti K."/>
            <person name="Haridas S."/>
            <person name="Pangalinan J."/>
            <person name="Salamov A.A."/>
            <person name="Simmons B.A."/>
            <person name="Magnuson J.K."/>
            <person name="Chen J."/>
            <person name="Drula E."/>
            <person name="Henrissat B."/>
            <person name="Wiebenga A."/>
            <person name="Lubbers R.J."/>
            <person name="Gomes A.C."/>
            <person name="Makela M.R."/>
            <person name="Stajich J."/>
            <person name="Grigoriev I.V."/>
            <person name="Mortensen U.H."/>
            <person name="De vries R.P."/>
            <person name="Baker S.E."/>
            <person name="Andersen M.R."/>
        </authorList>
    </citation>
    <scope>NUCLEOTIDE SEQUENCE [LARGE SCALE GENOMIC DNA]</scope>
    <source>
        <strain evidence="5 6">CBS 600.67</strain>
    </source>
</reference>
<dbReference type="Gene3D" id="3.30.465.10">
    <property type="match status" value="1"/>
</dbReference>
<evidence type="ECO:0000313" key="6">
    <source>
        <dbReference type="Proteomes" id="UP001610335"/>
    </source>
</evidence>
<keyword evidence="2" id="KW-0274">FAD</keyword>
<name>A0ABR4IG22_9EURO</name>
<dbReference type="Gene3D" id="3.40.462.20">
    <property type="match status" value="1"/>
</dbReference>